<dbReference type="InterPro" id="IPR002937">
    <property type="entry name" value="Amino_oxidase"/>
</dbReference>
<evidence type="ECO:0000256" key="2">
    <source>
        <dbReference type="ARBA" id="ARBA00005995"/>
    </source>
</evidence>
<keyword evidence="6" id="KW-0274">FAD</keyword>
<comment type="similarity">
    <text evidence="2 6">Belongs to the flavin monoamine oxidase family.</text>
</comment>
<accession>A0AB34G153</accession>
<dbReference type="Gene3D" id="3.90.660.10">
    <property type="match status" value="1"/>
</dbReference>
<comment type="cofactor">
    <cofactor evidence="1 6">
        <name>FAD</name>
        <dbReference type="ChEBI" id="CHEBI:57692"/>
    </cofactor>
</comment>
<evidence type="ECO:0000256" key="3">
    <source>
        <dbReference type="ARBA" id="ARBA00023002"/>
    </source>
</evidence>
<comment type="catalytic activity">
    <reaction evidence="4">
        <text>a secondary aliphatic amine + O2 + H2O = a primary amine + an aldehyde + H2O2</text>
        <dbReference type="Rhea" id="RHEA:26414"/>
        <dbReference type="ChEBI" id="CHEBI:15377"/>
        <dbReference type="ChEBI" id="CHEBI:15379"/>
        <dbReference type="ChEBI" id="CHEBI:16240"/>
        <dbReference type="ChEBI" id="CHEBI:17478"/>
        <dbReference type="ChEBI" id="CHEBI:58855"/>
        <dbReference type="ChEBI" id="CHEBI:65296"/>
        <dbReference type="EC" id="1.4.3.4"/>
    </reaction>
</comment>
<keyword evidence="3 6" id="KW-0560">Oxidoreductase</keyword>
<feature type="binding site" evidence="5">
    <location>
        <position position="228"/>
    </location>
    <ligand>
        <name>FAD</name>
        <dbReference type="ChEBI" id="CHEBI:57692"/>
    </ligand>
</feature>
<dbReference type="InterPro" id="IPR001613">
    <property type="entry name" value="Flavin_amine_oxidase"/>
</dbReference>
<dbReference type="Gene3D" id="3.50.50.60">
    <property type="entry name" value="FAD/NAD(P)-binding domain"/>
    <property type="match status" value="1"/>
</dbReference>
<evidence type="ECO:0000259" key="7">
    <source>
        <dbReference type="Pfam" id="PF01593"/>
    </source>
</evidence>
<dbReference type="Gene3D" id="1.10.405.10">
    <property type="entry name" value="Guanine Nucleotide Dissociation Inhibitor, domain 1"/>
    <property type="match status" value="1"/>
</dbReference>
<keyword evidence="9" id="KW-1185">Reference proteome</keyword>
<dbReference type="EMBL" id="JAQHRD010000002">
    <property type="protein sequence ID" value="KAJ6445239.1"/>
    <property type="molecule type" value="Genomic_DNA"/>
</dbReference>
<dbReference type="Pfam" id="PF01593">
    <property type="entry name" value="Amino_oxidase"/>
    <property type="match status" value="1"/>
</dbReference>
<protein>
    <recommendedName>
        <fullName evidence="6">Amine oxidase</fullName>
        <ecNumber evidence="6">1.4.3.-</ecNumber>
    </recommendedName>
</protein>
<dbReference type="PANTHER" id="PTHR43563:SF1">
    <property type="entry name" value="AMINE OXIDASE [FLAVIN-CONTAINING] B"/>
    <property type="match status" value="1"/>
</dbReference>
<reference evidence="8" key="1">
    <citation type="submission" date="2023-01" db="EMBL/GenBank/DDBJ databases">
        <title>The growth and conidiation of Purpureocillium lavendulum are regulated by nitrogen source and histone H3K14 acetylation.</title>
        <authorList>
            <person name="Tang P."/>
            <person name="Han J."/>
            <person name="Zhang C."/>
            <person name="Tang P."/>
            <person name="Qi F."/>
            <person name="Zhang K."/>
            <person name="Liang L."/>
        </authorList>
    </citation>
    <scope>NUCLEOTIDE SEQUENCE</scope>
    <source>
        <strain evidence="8">YMF1.00683</strain>
    </source>
</reference>
<dbReference type="PANTHER" id="PTHR43563">
    <property type="entry name" value="AMINE OXIDASE"/>
    <property type="match status" value="1"/>
</dbReference>
<evidence type="ECO:0000313" key="8">
    <source>
        <dbReference type="EMBL" id="KAJ6445239.1"/>
    </source>
</evidence>
<dbReference type="GO" id="GO:0097621">
    <property type="term" value="F:monoamine oxidase activity"/>
    <property type="evidence" value="ECO:0007669"/>
    <property type="project" value="UniProtKB-EC"/>
</dbReference>
<organism evidence="8 9">
    <name type="scientific">Purpureocillium lavendulum</name>
    <dbReference type="NCBI Taxonomy" id="1247861"/>
    <lineage>
        <taxon>Eukaryota</taxon>
        <taxon>Fungi</taxon>
        <taxon>Dikarya</taxon>
        <taxon>Ascomycota</taxon>
        <taxon>Pezizomycotina</taxon>
        <taxon>Sordariomycetes</taxon>
        <taxon>Hypocreomycetidae</taxon>
        <taxon>Hypocreales</taxon>
        <taxon>Ophiocordycipitaceae</taxon>
        <taxon>Purpureocillium</taxon>
    </lineage>
</organism>
<keyword evidence="6" id="KW-0285">Flavoprotein</keyword>
<dbReference type="InterPro" id="IPR050703">
    <property type="entry name" value="Flavin_MAO"/>
</dbReference>
<dbReference type="Proteomes" id="UP001163105">
    <property type="component" value="Unassembled WGS sequence"/>
</dbReference>
<comment type="caution">
    <text evidence="8">The sequence shown here is derived from an EMBL/GenBank/DDBJ whole genome shotgun (WGS) entry which is preliminary data.</text>
</comment>
<dbReference type="AlphaFoldDB" id="A0AB34G153"/>
<name>A0AB34G153_9HYPO</name>
<dbReference type="PRINTS" id="PR00757">
    <property type="entry name" value="AMINEOXDASEF"/>
</dbReference>
<evidence type="ECO:0000313" key="9">
    <source>
        <dbReference type="Proteomes" id="UP001163105"/>
    </source>
</evidence>
<gene>
    <name evidence="8" type="ORF">O9K51_03645</name>
</gene>
<feature type="domain" description="Amine oxidase" evidence="7">
    <location>
        <begin position="14"/>
        <end position="434"/>
    </location>
</feature>
<dbReference type="EC" id="1.4.3.-" evidence="6"/>
<sequence>MTGQYDVAVVGAGMAGIVAARDLSALGLSVVLFEARDRVGGRTYTETALGGALELGGGYVHWTQPHIWTELQRHQMAELQPPVPSEKIYWLADGAVNAGAESAWLEDVKPAIGRLFADARQRFPIPYEPHVVDNGDIEAQTLEERIDALCLSRHERDTLEGALSGMIHSCGVHGAVQLLHGAATSFGDYGALLETAGAWSLPPGGTKKLIDSILAECPSVHVHRSSPVQSISDDGSRVTITTRVGRLVIARAAIVAVPINTIRDIDFTPELPRPVQAILDQSGGTPNPLKACKVWARVRGQIEPFSAFAPPGSLPISAARVEKPWHGGDTLVLCMCADAAAIPATSGPRREVVETALRKFVPDIEVVDTAIHDWVNDEFSKGAWMMHRPGGFTGASEIRKRHGQVHFAGSDIAVVGTGAIEGAMDSGAAAARSVAAALAKDKLCESKI</sequence>
<evidence type="ECO:0000256" key="6">
    <source>
        <dbReference type="RuleBase" id="RU362067"/>
    </source>
</evidence>
<dbReference type="SUPFAM" id="SSF51905">
    <property type="entry name" value="FAD/NAD(P)-binding domain"/>
    <property type="match status" value="1"/>
</dbReference>
<evidence type="ECO:0000256" key="1">
    <source>
        <dbReference type="ARBA" id="ARBA00001974"/>
    </source>
</evidence>
<dbReference type="InterPro" id="IPR036188">
    <property type="entry name" value="FAD/NAD-bd_sf"/>
</dbReference>
<proteinExistence type="inferred from homology"/>
<feature type="binding site" evidence="5">
    <location>
        <begin position="34"/>
        <end position="35"/>
    </location>
    <ligand>
        <name>FAD</name>
        <dbReference type="ChEBI" id="CHEBI:57692"/>
    </ligand>
</feature>
<evidence type="ECO:0000256" key="5">
    <source>
        <dbReference type="PIRSR" id="PIRSR601613-1"/>
    </source>
</evidence>
<evidence type="ECO:0000256" key="4">
    <source>
        <dbReference type="ARBA" id="ARBA00048448"/>
    </source>
</evidence>